<reference evidence="2" key="1">
    <citation type="submission" date="2023-02" db="EMBL/GenBank/DDBJ databases">
        <title>Nocardiopsis ansamitocini NBRC 112285.</title>
        <authorList>
            <person name="Ichikawa N."/>
            <person name="Sato H."/>
            <person name="Tonouchi N."/>
        </authorList>
    </citation>
    <scope>NUCLEOTIDE SEQUENCE</scope>
    <source>
        <strain evidence="2">NBRC 112285</strain>
    </source>
</reference>
<proteinExistence type="predicted"/>
<dbReference type="Proteomes" id="UP001165092">
    <property type="component" value="Unassembled WGS sequence"/>
</dbReference>
<feature type="region of interest" description="Disordered" evidence="1">
    <location>
        <begin position="1"/>
        <end position="45"/>
    </location>
</feature>
<feature type="region of interest" description="Disordered" evidence="1">
    <location>
        <begin position="67"/>
        <end position="106"/>
    </location>
</feature>
<gene>
    <name evidence="2" type="ORF">Nans01_21650</name>
</gene>
<feature type="region of interest" description="Disordered" evidence="1">
    <location>
        <begin position="122"/>
        <end position="144"/>
    </location>
</feature>
<evidence type="ECO:0000313" key="2">
    <source>
        <dbReference type="EMBL" id="GLU47814.1"/>
    </source>
</evidence>
<evidence type="ECO:0000313" key="3">
    <source>
        <dbReference type="Proteomes" id="UP001165092"/>
    </source>
</evidence>
<feature type="compositionally biased region" description="Basic and acidic residues" evidence="1">
    <location>
        <begin position="132"/>
        <end position="144"/>
    </location>
</feature>
<dbReference type="EMBL" id="BSQG01000003">
    <property type="protein sequence ID" value="GLU47814.1"/>
    <property type="molecule type" value="Genomic_DNA"/>
</dbReference>
<protein>
    <submittedName>
        <fullName evidence="2">Uncharacterized protein</fullName>
    </submittedName>
</protein>
<accession>A0A9W6P676</accession>
<name>A0A9W6P676_9ACTN</name>
<dbReference type="AlphaFoldDB" id="A0A9W6P676"/>
<sequence length="144" mass="15426">MPFGEPGAPVGGGNRIACSGAGRADRRGNRLIGGGEGTHGFAKPPILRTDDIRTRAVRGEWTQPRIESGKTCGCPEKTKVRPQTTRHRKNYSCDPRHSDSCQSRSDGGFALREGLTRITAMASASPSVDPARGAHDRGRPLAHR</sequence>
<keyword evidence="3" id="KW-1185">Reference proteome</keyword>
<comment type="caution">
    <text evidence="2">The sequence shown here is derived from an EMBL/GenBank/DDBJ whole genome shotgun (WGS) entry which is preliminary data.</text>
</comment>
<organism evidence="2 3">
    <name type="scientific">Nocardiopsis ansamitocini</name>
    <dbReference type="NCBI Taxonomy" id="1670832"/>
    <lineage>
        <taxon>Bacteria</taxon>
        <taxon>Bacillati</taxon>
        <taxon>Actinomycetota</taxon>
        <taxon>Actinomycetes</taxon>
        <taxon>Streptosporangiales</taxon>
        <taxon>Nocardiopsidaceae</taxon>
        <taxon>Nocardiopsis</taxon>
    </lineage>
</organism>
<evidence type="ECO:0000256" key="1">
    <source>
        <dbReference type="SAM" id="MobiDB-lite"/>
    </source>
</evidence>